<dbReference type="InterPro" id="IPR036411">
    <property type="entry name" value="TorD-like_sf"/>
</dbReference>
<protein>
    <recommendedName>
        <fullName evidence="3">Formate dehydrogenase-specific chaperone</fullName>
    </recommendedName>
</protein>
<keyword evidence="1" id="KW-0143">Chaperone</keyword>
<dbReference type="SUPFAM" id="SSF89155">
    <property type="entry name" value="TorD-like"/>
    <property type="match status" value="1"/>
</dbReference>
<dbReference type="PANTHER" id="PTHR34227">
    <property type="entry name" value="CHAPERONE PROTEIN YCDY"/>
    <property type="match status" value="1"/>
</dbReference>
<evidence type="ECO:0008006" key="3">
    <source>
        <dbReference type="Google" id="ProtNLM"/>
    </source>
</evidence>
<dbReference type="EMBL" id="UOEX01000246">
    <property type="protein sequence ID" value="VAW38382.1"/>
    <property type="molecule type" value="Genomic_DNA"/>
</dbReference>
<sequence length="184" mass="21423">MTENKQLSAIYRFLAQAMRYPEAEWLNENFKEQLLELLNSLQWQEEAAALSFDPASSHELEIIQTEHTRLFISAAGGVYASPYGSVYLSKSGTLLNESTDEVRDFYRRNGFDLSDDYEVADHIVNELEFLGLLTANDMLEAEQEFLKTYFRPWFTIFAEQVREAAEIPFYKIVIKLIDFFTEED</sequence>
<dbReference type="InterPro" id="IPR020945">
    <property type="entry name" value="DMSO/NO3_reduct_chaperone"/>
</dbReference>
<evidence type="ECO:0000313" key="2">
    <source>
        <dbReference type="EMBL" id="VAW38382.1"/>
    </source>
</evidence>
<dbReference type="InterPro" id="IPR050289">
    <property type="entry name" value="TorD/DmsD_chaperones"/>
</dbReference>
<reference evidence="2" key="1">
    <citation type="submission" date="2018-06" db="EMBL/GenBank/DDBJ databases">
        <authorList>
            <person name="Zhirakovskaya E."/>
        </authorList>
    </citation>
    <scope>NUCLEOTIDE SEQUENCE</scope>
</reference>
<dbReference type="Pfam" id="PF02613">
    <property type="entry name" value="Nitrate_red_del"/>
    <property type="match status" value="1"/>
</dbReference>
<accession>A0A3B0VHA9</accession>
<proteinExistence type="predicted"/>
<name>A0A3B0VHA9_9ZZZZ</name>
<dbReference type="AlphaFoldDB" id="A0A3B0VHA9"/>
<organism evidence="2">
    <name type="scientific">hydrothermal vent metagenome</name>
    <dbReference type="NCBI Taxonomy" id="652676"/>
    <lineage>
        <taxon>unclassified sequences</taxon>
        <taxon>metagenomes</taxon>
        <taxon>ecological metagenomes</taxon>
    </lineage>
</organism>
<evidence type="ECO:0000256" key="1">
    <source>
        <dbReference type="ARBA" id="ARBA00023186"/>
    </source>
</evidence>
<dbReference type="Gene3D" id="1.10.3480.10">
    <property type="entry name" value="TorD-like"/>
    <property type="match status" value="1"/>
</dbReference>
<gene>
    <name evidence="2" type="ORF">MNBD_DELTA03-1125</name>
</gene>
<dbReference type="PANTHER" id="PTHR34227:SF1">
    <property type="entry name" value="DIMETHYL SULFOXIDE REDUCTASE CHAPERONE-RELATED"/>
    <property type="match status" value="1"/>
</dbReference>